<sequence>MHRNAILALRQRELQKATRVFNARGSKVRRCEHCLLPQTDCICAATPVPQAKSAFCFIMYTGECYKPSNTGRLICDIAADSHAFVWDRTRPDPALLALLADPRYAPIVVFPTQYAEAERCLADAAALQQASAGRTPLFVMLDGTWREAKKMFKSPYLAKLPVLGIQPTQQSDYLLREAAHLHQLCTAEVAIEVLRLAADQPAAEQLAEYFQVFRNAYLKGKPHLSLPGGATEQI</sequence>
<evidence type="ECO:0000259" key="5">
    <source>
        <dbReference type="SMART" id="SM01144"/>
    </source>
</evidence>
<dbReference type="SMART" id="SM01144">
    <property type="entry name" value="DTW"/>
    <property type="match status" value="1"/>
</dbReference>
<evidence type="ECO:0000313" key="7">
    <source>
        <dbReference type="Proteomes" id="UP000035062"/>
    </source>
</evidence>
<dbReference type="eggNOG" id="COG3148">
    <property type="taxonomic scope" value="Bacteria"/>
</dbReference>
<dbReference type="PANTHER" id="PTHR21392:SF1">
    <property type="entry name" value="TRNA-URIDINE AMINOCARBOXYPROPYLTRANSFERASE"/>
    <property type="match status" value="1"/>
</dbReference>
<evidence type="ECO:0000256" key="2">
    <source>
        <dbReference type="ARBA" id="ARBA00022679"/>
    </source>
</evidence>
<dbReference type="GO" id="GO:0016432">
    <property type="term" value="F:tRNA-uridine aminocarboxypropyltransferase activity"/>
    <property type="evidence" value="ECO:0007669"/>
    <property type="project" value="UniProtKB-EC"/>
</dbReference>
<evidence type="ECO:0000256" key="1">
    <source>
        <dbReference type="ARBA" id="ARBA00012386"/>
    </source>
</evidence>
<dbReference type="EC" id="2.5.1.25" evidence="1"/>
<dbReference type="Proteomes" id="UP000035062">
    <property type="component" value="Unassembled WGS sequence"/>
</dbReference>
<keyword evidence="2" id="KW-0808">Transferase</keyword>
<organism evidence="6 7">
    <name type="scientific">Alishewanella agri BL06</name>
    <dbReference type="NCBI Taxonomy" id="1195246"/>
    <lineage>
        <taxon>Bacteria</taxon>
        <taxon>Pseudomonadati</taxon>
        <taxon>Pseudomonadota</taxon>
        <taxon>Gammaproteobacteria</taxon>
        <taxon>Alteromonadales</taxon>
        <taxon>Alteromonadaceae</taxon>
        <taxon>Alishewanella</taxon>
    </lineage>
</organism>
<reference evidence="6 7" key="1">
    <citation type="journal article" date="2012" name="J. Bacteriol.">
        <title>Genome Sequence of Pectin-Degrading Alishewanella agri, Isolated from Landfill Soil.</title>
        <authorList>
            <person name="Kim J."/>
            <person name="Jung J."/>
            <person name="Sung J.S."/>
            <person name="Chun J."/>
            <person name="Park W."/>
        </authorList>
    </citation>
    <scope>NUCLEOTIDE SEQUENCE [LARGE SCALE GENOMIC DNA]</scope>
    <source>
        <strain evidence="6 7">BL06</strain>
    </source>
</reference>
<keyword evidence="3" id="KW-0949">S-adenosyl-L-methionine</keyword>
<evidence type="ECO:0000256" key="4">
    <source>
        <dbReference type="ARBA" id="ARBA00022694"/>
    </source>
</evidence>
<dbReference type="InterPro" id="IPR039262">
    <property type="entry name" value="DTWD2/TAPT"/>
</dbReference>
<dbReference type="EMBL" id="AKKU01000026">
    <property type="protein sequence ID" value="EIW87936.1"/>
    <property type="molecule type" value="Genomic_DNA"/>
</dbReference>
<name>I8U3N8_9ALTE</name>
<dbReference type="GO" id="GO:0008033">
    <property type="term" value="P:tRNA processing"/>
    <property type="evidence" value="ECO:0007669"/>
    <property type="project" value="UniProtKB-KW"/>
</dbReference>
<dbReference type="STRING" id="1195246.AGRI_15495"/>
<keyword evidence="4" id="KW-0819">tRNA processing</keyword>
<dbReference type="AlphaFoldDB" id="I8U3N8"/>
<accession>I8U3N8</accession>
<keyword evidence="7" id="KW-1185">Reference proteome</keyword>
<feature type="domain" description="DTW" evidence="5">
    <location>
        <begin position="27"/>
        <end position="222"/>
    </location>
</feature>
<comment type="caution">
    <text evidence="6">The sequence shown here is derived from an EMBL/GenBank/DDBJ whole genome shotgun (WGS) entry which is preliminary data.</text>
</comment>
<dbReference type="PATRIC" id="fig|1195246.3.peg.3077"/>
<dbReference type="InterPro" id="IPR005636">
    <property type="entry name" value="DTW"/>
</dbReference>
<dbReference type="Pfam" id="PF03942">
    <property type="entry name" value="DTW"/>
    <property type="match status" value="1"/>
</dbReference>
<dbReference type="RefSeq" id="WP_008985834.1">
    <property type="nucleotide sequence ID" value="NZ_AKKU01000026.1"/>
</dbReference>
<proteinExistence type="predicted"/>
<protein>
    <recommendedName>
        <fullName evidence="1">tRNA-uridine aminocarboxypropyltransferase</fullName>
        <ecNumber evidence="1">2.5.1.25</ecNumber>
    </recommendedName>
</protein>
<evidence type="ECO:0000256" key="3">
    <source>
        <dbReference type="ARBA" id="ARBA00022691"/>
    </source>
</evidence>
<gene>
    <name evidence="6" type="ORF">AGRI_15495</name>
</gene>
<evidence type="ECO:0000313" key="6">
    <source>
        <dbReference type="EMBL" id="EIW87936.1"/>
    </source>
</evidence>
<dbReference type="PANTHER" id="PTHR21392">
    <property type="entry name" value="TRNA-URIDINE AMINOCARBOXYPROPYLTRANSFERASE 2"/>
    <property type="match status" value="1"/>
</dbReference>